<dbReference type="InterPro" id="IPR036390">
    <property type="entry name" value="WH_DNA-bd_sf"/>
</dbReference>
<proteinExistence type="predicted"/>
<dbReference type="Pfam" id="PF07729">
    <property type="entry name" value="FCD"/>
    <property type="match status" value="1"/>
</dbReference>
<dbReference type="EMBL" id="FRCS01000003">
    <property type="protein sequence ID" value="SHN16662.1"/>
    <property type="molecule type" value="Genomic_DNA"/>
</dbReference>
<dbReference type="RefSeq" id="WP_084740963.1">
    <property type="nucleotide sequence ID" value="NZ_FRCS01000003.1"/>
</dbReference>
<keyword evidence="2" id="KW-0238">DNA-binding</keyword>
<name>A0A1M7PHR9_9ACTN</name>
<dbReference type="STRING" id="134849.SAMN05443668_103376"/>
<evidence type="ECO:0000313" key="5">
    <source>
        <dbReference type="EMBL" id="SHN16662.1"/>
    </source>
</evidence>
<dbReference type="PANTHER" id="PTHR43537">
    <property type="entry name" value="TRANSCRIPTIONAL REGULATOR, GNTR FAMILY"/>
    <property type="match status" value="1"/>
</dbReference>
<evidence type="ECO:0000256" key="2">
    <source>
        <dbReference type="ARBA" id="ARBA00023125"/>
    </source>
</evidence>
<dbReference type="SMART" id="SM00895">
    <property type="entry name" value="FCD"/>
    <property type="match status" value="1"/>
</dbReference>
<reference evidence="5 6" key="1">
    <citation type="submission" date="2016-11" db="EMBL/GenBank/DDBJ databases">
        <authorList>
            <person name="Jaros S."/>
            <person name="Januszkiewicz K."/>
            <person name="Wedrychowicz H."/>
        </authorList>
    </citation>
    <scope>NUCLEOTIDE SEQUENCE [LARGE SCALE GENOMIC DNA]</scope>
    <source>
        <strain evidence="5 6">DSM 46144</strain>
    </source>
</reference>
<dbReference type="InterPro" id="IPR011711">
    <property type="entry name" value="GntR_C"/>
</dbReference>
<keyword evidence="6" id="KW-1185">Reference proteome</keyword>
<dbReference type="CDD" id="cd07377">
    <property type="entry name" value="WHTH_GntR"/>
    <property type="match status" value="1"/>
</dbReference>
<dbReference type="PANTHER" id="PTHR43537:SF5">
    <property type="entry name" value="UXU OPERON TRANSCRIPTIONAL REGULATOR"/>
    <property type="match status" value="1"/>
</dbReference>
<gene>
    <name evidence="5" type="ORF">SAMN05443668_103376</name>
</gene>
<evidence type="ECO:0000313" key="6">
    <source>
        <dbReference type="Proteomes" id="UP000184440"/>
    </source>
</evidence>
<dbReference type="GO" id="GO:0003677">
    <property type="term" value="F:DNA binding"/>
    <property type="evidence" value="ECO:0007669"/>
    <property type="project" value="UniProtKB-KW"/>
</dbReference>
<dbReference type="InterPro" id="IPR008920">
    <property type="entry name" value="TF_FadR/GntR_C"/>
</dbReference>
<dbReference type="SUPFAM" id="SSF46785">
    <property type="entry name" value="Winged helix' DNA-binding domain"/>
    <property type="match status" value="1"/>
</dbReference>
<dbReference type="Gene3D" id="1.10.10.10">
    <property type="entry name" value="Winged helix-like DNA-binding domain superfamily/Winged helix DNA-binding domain"/>
    <property type="match status" value="1"/>
</dbReference>
<evidence type="ECO:0000256" key="3">
    <source>
        <dbReference type="ARBA" id="ARBA00023163"/>
    </source>
</evidence>
<dbReference type="Proteomes" id="UP000184440">
    <property type="component" value="Unassembled WGS sequence"/>
</dbReference>
<keyword evidence="3" id="KW-0804">Transcription</keyword>
<dbReference type="GO" id="GO:0003700">
    <property type="term" value="F:DNA-binding transcription factor activity"/>
    <property type="evidence" value="ECO:0007669"/>
    <property type="project" value="InterPro"/>
</dbReference>
<dbReference type="InterPro" id="IPR000524">
    <property type="entry name" value="Tscrpt_reg_HTH_GntR"/>
</dbReference>
<organism evidence="5 6">
    <name type="scientific">Cryptosporangium aurantiacum</name>
    <dbReference type="NCBI Taxonomy" id="134849"/>
    <lineage>
        <taxon>Bacteria</taxon>
        <taxon>Bacillati</taxon>
        <taxon>Actinomycetota</taxon>
        <taxon>Actinomycetes</taxon>
        <taxon>Cryptosporangiales</taxon>
        <taxon>Cryptosporangiaceae</taxon>
        <taxon>Cryptosporangium</taxon>
    </lineage>
</organism>
<dbReference type="InterPro" id="IPR036388">
    <property type="entry name" value="WH-like_DNA-bd_sf"/>
</dbReference>
<feature type="domain" description="HTH gntR-type" evidence="4">
    <location>
        <begin position="15"/>
        <end position="85"/>
    </location>
</feature>
<dbReference type="SMART" id="SM00345">
    <property type="entry name" value="HTH_GNTR"/>
    <property type="match status" value="1"/>
</dbReference>
<dbReference type="SUPFAM" id="SSF48008">
    <property type="entry name" value="GntR ligand-binding domain-like"/>
    <property type="match status" value="1"/>
</dbReference>
<dbReference type="AlphaFoldDB" id="A0A1M7PHR9"/>
<keyword evidence="1" id="KW-0805">Transcription regulation</keyword>
<accession>A0A1M7PHR9</accession>
<dbReference type="PROSITE" id="PS50949">
    <property type="entry name" value="HTH_GNTR"/>
    <property type="match status" value="1"/>
</dbReference>
<sequence>MPALGQGARDAVRPKKTADLLADRIRRQIVDGELREGDWLPTEAELIERYGVSRPTLREAFRLLEADSLVRVRRGPPGGAQVSIPGPAAAAPLFGLVLTMAGTTLGDVYDARLTIEPAAARRLAEQGSDADHDAFAAEIDRAATSTDTRLPFGAATVDLHRRLVELAGNRTLATVITMLGTITSRHVEAAYRESPRSPEEIAADNRRAVRSYRRLLAFLRQRDGEGAERHWIAHMRAARERLTRDTGVTDRHVIDLLP</sequence>
<evidence type="ECO:0000256" key="1">
    <source>
        <dbReference type="ARBA" id="ARBA00023015"/>
    </source>
</evidence>
<dbReference type="PRINTS" id="PR00035">
    <property type="entry name" value="HTHGNTR"/>
</dbReference>
<dbReference type="Pfam" id="PF00392">
    <property type="entry name" value="GntR"/>
    <property type="match status" value="1"/>
</dbReference>
<dbReference type="Gene3D" id="1.20.120.530">
    <property type="entry name" value="GntR ligand-binding domain-like"/>
    <property type="match status" value="1"/>
</dbReference>
<evidence type="ECO:0000259" key="4">
    <source>
        <dbReference type="PROSITE" id="PS50949"/>
    </source>
</evidence>
<dbReference type="OrthoDB" id="3571145at2"/>
<protein>
    <submittedName>
        <fullName evidence="5">Transcriptional regulator, GntR family</fullName>
    </submittedName>
</protein>